<evidence type="ECO:0000313" key="3">
    <source>
        <dbReference type="Proteomes" id="UP001287356"/>
    </source>
</evidence>
<keyword evidence="1" id="KW-1133">Transmembrane helix</keyword>
<comment type="caution">
    <text evidence="2">The sequence shown here is derived from an EMBL/GenBank/DDBJ whole genome shotgun (WGS) entry which is preliminary data.</text>
</comment>
<evidence type="ECO:0000256" key="1">
    <source>
        <dbReference type="SAM" id="Phobius"/>
    </source>
</evidence>
<reference evidence="2" key="2">
    <citation type="submission" date="2023-06" db="EMBL/GenBank/DDBJ databases">
        <authorList>
            <consortium name="Lawrence Berkeley National Laboratory"/>
            <person name="Haridas S."/>
            <person name="Hensen N."/>
            <person name="Bonometti L."/>
            <person name="Westerberg I."/>
            <person name="Brannstrom I.O."/>
            <person name="Guillou S."/>
            <person name="Cros-Aarteil S."/>
            <person name="Calhoun S."/>
            <person name="Kuo A."/>
            <person name="Mondo S."/>
            <person name="Pangilinan J."/>
            <person name="Riley R."/>
            <person name="Labutti K."/>
            <person name="Andreopoulos B."/>
            <person name="Lipzen A."/>
            <person name="Chen C."/>
            <person name="Yanf M."/>
            <person name="Daum C."/>
            <person name="Ng V."/>
            <person name="Clum A."/>
            <person name="Steindorff A."/>
            <person name="Ohm R."/>
            <person name="Martin F."/>
            <person name="Silar P."/>
            <person name="Natvig D."/>
            <person name="Lalanne C."/>
            <person name="Gautier V."/>
            <person name="Ament-Velasquez S.L."/>
            <person name="Kruys A."/>
            <person name="Hutchinson M.I."/>
            <person name="Powell A.J."/>
            <person name="Barry K."/>
            <person name="Miller A.N."/>
            <person name="Grigoriev I.V."/>
            <person name="Debuchy R."/>
            <person name="Gladieux P."/>
            <person name="Thoren M.H."/>
            <person name="Johannesson H."/>
        </authorList>
    </citation>
    <scope>NUCLEOTIDE SEQUENCE</scope>
    <source>
        <strain evidence="2">CBS 958.72</strain>
    </source>
</reference>
<evidence type="ECO:0000313" key="2">
    <source>
        <dbReference type="EMBL" id="KAK3376996.1"/>
    </source>
</evidence>
<keyword evidence="1" id="KW-0812">Transmembrane</keyword>
<name>A0AAE0KJ91_9PEZI</name>
<gene>
    <name evidence="2" type="ORF">B0T24DRAFT_677851</name>
</gene>
<sequence>MPRLIVLGSDWVLNTILGAANVLFIASYAASLALIFLCFHLTQPVTGESINYAAPATATVVLAFVPAYLFHGRKNYQLPHSLLTQD</sequence>
<keyword evidence="3" id="KW-1185">Reference proteome</keyword>
<feature type="transmembrane region" description="Helical" evidence="1">
    <location>
        <begin position="49"/>
        <end position="70"/>
    </location>
</feature>
<dbReference type="Proteomes" id="UP001287356">
    <property type="component" value="Unassembled WGS sequence"/>
</dbReference>
<accession>A0AAE0KJ91</accession>
<dbReference type="EMBL" id="JAULSN010000003">
    <property type="protein sequence ID" value="KAK3376996.1"/>
    <property type="molecule type" value="Genomic_DNA"/>
</dbReference>
<dbReference type="AlphaFoldDB" id="A0AAE0KJ91"/>
<reference evidence="2" key="1">
    <citation type="journal article" date="2023" name="Mol. Phylogenet. Evol.">
        <title>Genome-scale phylogeny and comparative genomics of the fungal order Sordariales.</title>
        <authorList>
            <person name="Hensen N."/>
            <person name="Bonometti L."/>
            <person name="Westerberg I."/>
            <person name="Brannstrom I.O."/>
            <person name="Guillou S."/>
            <person name="Cros-Aarteil S."/>
            <person name="Calhoun S."/>
            <person name="Haridas S."/>
            <person name="Kuo A."/>
            <person name="Mondo S."/>
            <person name="Pangilinan J."/>
            <person name="Riley R."/>
            <person name="LaButti K."/>
            <person name="Andreopoulos B."/>
            <person name="Lipzen A."/>
            <person name="Chen C."/>
            <person name="Yan M."/>
            <person name="Daum C."/>
            <person name="Ng V."/>
            <person name="Clum A."/>
            <person name="Steindorff A."/>
            <person name="Ohm R.A."/>
            <person name="Martin F."/>
            <person name="Silar P."/>
            <person name="Natvig D.O."/>
            <person name="Lalanne C."/>
            <person name="Gautier V."/>
            <person name="Ament-Velasquez S.L."/>
            <person name="Kruys A."/>
            <person name="Hutchinson M.I."/>
            <person name="Powell A.J."/>
            <person name="Barry K."/>
            <person name="Miller A.N."/>
            <person name="Grigoriev I.V."/>
            <person name="Debuchy R."/>
            <person name="Gladieux P."/>
            <person name="Hiltunen Thoren M."/>
            <person name="Johannesson H."/>
        </authorList>
    </citation>
    <scope>NUCLEOTIDE SEQUENCE</scope>
    <source>
        <strain evidence="2">CBS 958.72</strain>
    </source>
</reference>
<proteinExistence type="predicted"/>
<organism evidence="2 3">
    <name type="scientific">Lasiosphaeria ovina</name>
    <dbReference type="NCBI Taxonomy" id="92902"/>
    <lineage>
        <taxon>Eukaryota</taxon>
        <taxon>Fungi</taxon>
        <taxon>Dikarya</taxon>
        <taxon>Ascomycota</taxon>
        <taxon>Pezizomycotina</taxon>
        <taxon>Sordariomycetes</taxon>
        <taxon>Sordariomycetidae</taxon>
        <taxon>Sordariales</taxon>
        <taxon>Lasiosphaeriaceae</taxon>
        <taxon>Lasiosphaeria</taxon>
    </lineage>
</organism>
<protein>
    <submittedName>
        <fullName evidence="2">Uncharacterized protein</fullName>
    </submittedName>
</protein>
<feature type="transmembrane region" description="Helical" evidence="1">
    <location>
        <begin position="12"/>
        <end position="37"/>
    </location>
</feature>
<keyword evidence="1" id="KW-0472">Membrane</keyword>